<dbReference type="AlphaFoldDB" id="A0A9N8JZB9"/>
<comment type="caution">
    <text evidence="2">The sequence shown here is derived from an EMBL/GenBank/DDBJ whole genome shotgun (WGS) entry which is preliminary data.</text>
</comment>
<dbReference type="GO" id="GO:0006260">
    <property type="term" value="P:DNA replication"/>
    <property type="evidence" value="ECO:0007669"/>
    <property type="project" value="InterPro"/>
</dbReference>
<evidence type="ECO:0000313" key="3">
    <source>
        <dbReference type="Proteomes" id="UP000716446"/>
    </source>
</evidence>
<feature type="region of interest" description="Disordered" evidence="1">
    <location>
        <begin position="1"/>
        <end position="74"/>
    </location>
</feature>
<evidence type="ECO:0000313" key="2">
    <source>
        <dbReference type="EMBL" id="CAD0095055.1"/>
    </source>
</evidence>
<keyword evidence="3" id="KW-1185">Reference proteome</keyword>
<evidence type="ECO:0000256" key="1">
    <source>
        <dbReference type="SAM" id="MobiDB-lite"/>
    </source>
</evidence>
<dbReference type="Pfam" id="PF09507">
    <property type="entry name" value="CDC27"/>
    <property type="match status" value="1"/>
</dbReference>
<accession>A0A9N8JZB9</accession>
<proteinExistence type="predicted"/>
<organism evidence="2 3">
    <name type="scientific">Aureobasidium vineae</name>
    <dbReference type="NCBI Taxonomy" id="2773715"/>
    <lineage>
        <taxon>Eukaryota</taxon>
        <taxon>Fungi</taxon>
        <taxon>Dikarya</taxon>
        <taxon>Ascomycota</taxon>
        <taxon>Pezizomycotina</taxon>
        <taxon>Dothideomycetes</taxon>
        <taxon>Dothideomycetidae</taxon>
        <taxon>Dothideales</taxon>
        <taxon>Saccotheciaceae</taxon>
        <taxon>Aureobasidium</taxon>
    </lineage>
</organism>
<feature type="compositionally biased region" description="Basic and acidic residues" evidence="1">
    <location>
        <begin position="21"/>
        <end position="31"/>
    </location>
</feature>
<protein>
    <submittedName>
        <fullName evidence="2">Uncharacterized protein</fullName>
    </submittedName>
</protein>
<sequence length="74" mass="8102">MADAPTKAVATEASEGAEDEPSSKSEAQTKEEPEETVTVSDGRRRGRRRVMKKKTVQDEEGYLGMCDGPNKTRS</sequence>
<name>A0A9N8JZB9_9PEZI</name>
<dbReference type="InterPro" id="IPR019038">
    <property type="entry name" value="POLD3"/>
</dbReference>
<dbReference type="EMBL" id="CAIJEN010000015">
    <property type="protein sequence ID" value="CAD0095055.1"/>
    <property type="molecule type" value="Genomic_DNA"/>
</dbReference>
<gene>
    <name evidence="2" type="ORF">AWRI4619_LOCUS8616</name>
</gene>
<feature type="compositionally biased region" description="Basic residues" evidence="1">
    <location>
        <begin position="44"/>
        <end position="54"/>
    </location>
</feature>
<dbReference type="GO" id="GO:0043625">
    <property type="term" value="C:delta DNA polymerase complex"/>
    <property type="evidence" value="ECO:0007669"/>
    <property type="project" value="InterPro"/>
</dbReference>
<reference evidence="2" key="1">
    <citation type="submission" date="2020-06" db="EMBL/GenBank/DDBJ databases">
        <authorList>
            <person name="Onetto C."/>
        </authorList>
    </citation>
    <scope>NUCLEOTIDE SEQUENCE</scope>
</reference>
<dbReference type="Proteomes" id="UP000716446">
    <property type="component" value="Unassembled WGS sequence"/>
</dbReference>